<dbReference type="InterPro" id="IPR004260">
    <property type="entry name" value="Pyr-dimer_DNA_glycosylase"/>
</dbReference>
<comment type="caution">
    <text evidence="1">The sequence shown here is derived from an EMBL/GenBank/DDBJ whole genome shotgun (WGS) entry which is preliminary data.</text>
</comment>
<dbReference type="Pfam" id="PF03013">
    <property type="entry name" value="Pyr_excise"/>
    <property type="match status" value="1"/>
</dbReference>
<evidence type="ECO:0000313" key="2">
    <source>
        <dbReference type="Proteomes" id="UP000673447"/>
    </source>
</evidence>
<sequence>MHPKYLDPQGLVALWRETLLARAVLRGETRGYRHHPQLERFLEHDSPRLAINAYLAAIHDEATSRGYRFDRGKIGPVRAVAQIPVTDGQLDCEWQHLLRKLATRSPELFARWQGLAAPDQHPLFRRRRGPVASWERANMEATHE</sequence>
<name>A0A941AXV7_9GAMM</name>
<reference evidence="1" key="2">
    <citation type="submission" date="2021-03" db="EMBL/GenBank/DDBJ databases">
        <authorList>
            <person name="Cao W."/>
        </authorList>
    </citation>
    <scope>NUCLEOTIDE SEQUENCE</scope>
    <source>
        <strain evidence="1">110414</strain>
    </source>
</reference>
<keyword evidence="2" id="KW-1185">Reference proteome</keyword>
<gene>
    <name evidence="1" type="ORF">J5837_11350</name>
</gene>
<reference evidence="1" key="1">
    <citation type="journal article" date="2016" name="Int. J. Syst. Evol. Microbiol.">
        <title>Pseudoxanthomonas helianthi sp. nov., isolated from roots of Jerusalem artichoke (Helianthus tuberosus).</title>
        <authorList>
            <person name="Kittiwongwattana C."/>
            <person name="Thawai C."/>
        </authorList>
    </citation>
    <scope>NUCLEOTIDE SEQUENCE</scope>
    <source>
        <strain evidence="1">110414</strain>
    </source>
</reference>
<dbReference type="Proteomes" id="UP000673447">
    <property type="component" value="Unassembled WGS sequence"/>
</dbReference>
<proteinExistence type="predicted"/>
<keyword evidence="1" id="KW-0456">Lyase</keyword>
<dbReference type="EMBL" id="JAGKTC010000002">
    <property type="protein sequence ID" value="MBP3985008.1"/>
    <property type="molecule type" value="Genomic_DNA"/>
</dbReference>
<accession>A0A941AXV7</accession>
<organism evidence="1 2">
    <name type="scientific">Pseudoxanthomonas helianthi</name>
    <dbReference type="NCBI Taxonomy" id="1453541"/>
    <lineage>
        <taxon>Bacteria</taxon>
        <taxon>Pseudomonadati</taxon>
        <taxon>Pseudomonadota</taxon>
        <taxon>Gammaproteobacteria</taxon>
        <taxon>Lysobacterales</taxon>
        <taxon>Lysobacteraceae</taxon>
        <taxon>Pseudoxanthomonas</taxon>
    </lineage>
</organism>
<dbReference type="AlphaFoldDB" id="A0A941AXV7"/>
<evidence type="ECO:0000313" key="1">
    <source>
        <dbReference type="EMBL" id="MBP3985008.1"/>
    </source>
</evidence>
<protein>
    <submittedName>
        <fullName evidence="1">DNA lyase</fullName>
    </submittedName>
</protein>
<dbReference type="GO" id="GO:0016829">
    <property type="term" value="F:lyase activity"/>
    <property type="evidence" value="ECO:0007669"/>
    <property type="project" value="UniProtKB-KW"/>
</dbReference>